<dbReference type="Proteomes" id="UP001500523">
    <property type="component" value="Unassembled WGS sequence"/>
</dbReference>
<evidence type="ECO:0000256" key="1">
    <source>
        <dbReference type="SAM" id="Phobius"/>
    </source>
</evidence>
<keyword evidence="1" id="KW-0812">Transmembrane</keyword>
<proteinExistence type="predicted"/>
<reference evidence="3" key="1">
    <citation type="journal article" date="2019" name="Int. J. Syst. Evol. Microbiol.">
        <title>The Global Catalogue of Microorganisms (GCM) 10K type strain sequencing project: providing services to taxonomists for standard genome sequencing and annotation.</title>
        <authorList>
            <consortium name="The Broad Institute Genomics Platform"/>
            <consortium name="The Broad Institute Genome Sequencing Center for Infectious Disease"/>
            <person name="Wu L."/>
            <person name="Ma J."/>
        </authorList>
    </citation>
    <scope>NUCLEOTIDE SEQUENCE [LARGE SCALE GENOMIC DNA]</scope>
    <source>
        <strain evidence="3">JCM 17498</strain>
    </source>
</reference>
<sequence length="87" mass="9636">MTDTPAPSRISVKDIITVACAIVGAAFVISGPIRGDGQREQRLQIAETKIGQLELRDERRSDLLNKIDIRTARIETKLEMMTKGSIQ</sequence>
<evidence type="ECO:0000313" key="2">
    <source>
        <dbReference type="EMBL" id="GAA3708592.1"/>
    </source>
</evidence>
<comment type="caution">
    <text evidence="2">The sequence shown here is derived from an EMBL/GenBank/DDBJ whole genome shotgun (WGS) entry which is preliminary data.</text>
</comment>
<keyword evidence="1" id="KW-0472">Membrane</keyword>
<gene>
    <name evidence="2" type="ORF">GCM10022268_17390</name>
</gene>
<dbReference type="EMBL" id="BAABBF010000003">
    <property type="protein sequence ID" value="GAA3708592.1"/>
    <property type="molecule type" value="Genomic_DNA"/>
</dbReference>
<keyword evidence="1" id="KW-1133">Transmembrane helix</keyword>
<keyword evidence="3" id="KW-1185">Reference proteome</keyword>
<accession>A0ABP7DQ26</accession>
<feature type="transmembrane region" description="Helical" evidence="1">
    <location>
        <begin position="15"/>
        <end position="33"/>
    </location>
</feature>
<dbReference type="RefSeq" id="WP_344692961.1">
    <property type="nucleotide sequence ID" value="NZ_BAABBF010000003.1"/>
</dbReference>
<protein>
    <submittedName>
        <fullName evidence="2">Uncharacterized protein</fullName>
    </submittedName>
</protein>
<organism evidence="2 3">
    <name type="scientific">Sphingomonas cynarae</name>
    <dbReference type="NCBI Taxonomy" id="930197"/>
    <lineage>
        <taxon>Bacteria</taxon>
        <taxon>Pseudomonadati</taxon>
        <taxon>Pseudomonadota</taxon>
        <taxon>Alphaproteobacteria</taxon>
        <taxon>Sphingomonadales</taxon>
        <taxon>Sphingomonadaceae</taxon>
        <taxon>Sphingomonas</taxon>
    </lineage>
</organism>
<name>A0ABP7DQ26_9SPHN</name>
<evidence type="ECO:0000313" key="3">
    <source>
        <dbReference type="Proteomes" id="UP001500523"/>
    </source>
</evidence>